<evidence type="ECO:0008006" key="4">
    <source>
        <dbReference type="Google" id="ProtNLM"/>
    </source>
</evidence>
<dbReference type="Gene3D" id="3.40.390.10">
    <property type="entry name" value="Collagenase (Catalytic Domain)"/>
    <property type="match status" value="1"/>
</dbReference>
<comment type="caution">
    <text evidence="2">The sequence shown here is derived from an EMBL/GenBank/DDBJ whole genome shotgun (WGS) entry which is preliminary data.</text>
</comment>
<evidence type="ECO:0000313" key="2">
    <source>
        <dbReference type="EMBL" id="GAX12469.1"/>
    </source>
</evidence>
<keyword evidence="1" id="KW-1133">Transmembrane helix</keyword>
<gene>
    <name evidence="2" type="ORF">FisN_24Hh043</name>
</gene>
<accession>A0A1Z5JES2</accession>
<dbReference type="SUPFAM" id="SSF55486">
    <property type="entry name" value="Metalloproteases ('zincins'), catalytic domain"/>
    <property type="match status" value="1"/>
</dbReference>
<evidence type="ECO:0000256" key="1">
    <source>
        <dbReference type="SAM" id="Phobius"/>
    </source>
</evidence>
<feature type="transmembrane region" description="Helical" evidence="1">
    <location>
        <begin position="12"/>
        <end position="44"/>
    </location>
</feature>
<dbReference type="InParanoid" id="A0A1Z5JES2"/>
<dbReference type="Proteomes" id="UP000198406">
    <property type="component" value="Unassembled WGS sequence"/>
</dbReference>
<organism evidence="2 3">
    <name type="scientific">Fistulifera solaris</name>
    <name type="common">Oleaginous diatom</name>
    <dbReference type="NCBI Taxonomy" id="1519565"/>
    <lineage>
        <taxon>Eukaryota</taxon>
        <taxon>Sar</taxon>
        <taxon>Stramenopiles</taxon>
        <taxon>Ochrophyta</taxon>
        <taxon>Bacillariophyta</taxon>
        <taxon>Bacillariophyceae</taxon>
        <taxon>Bacillariophycidae</taxon>
        <taxon>Naviculales</taxon>
        <taxon>Naviculaceae</taxon>
        <taxon>Fistulifera</taxon>
    </lineage>
</organism>
<dbReference type="EMBL" id="BDSP01000052">
    <property type="protein sequence ID" value="GAX12469.1"/>
    <property type="molecule type" value="Genomic_DNA"/>
</dbReference>
<name>A0A1Z5JES2_FISSO</name>
<dbReference type="GO" id="GO:0008237">
    <property type="term" value="F:metallopeptidase activity"/>
    <property type="evidence" value="ECO:0007669"/>
    <property type="project" value="InterPro"/>
</dbReference>
<protein>
    <recommendedName>
        <fullName evidence="4">Peptidase M10 metallopeptidase domain-containing protein</fullName>
    </recommendedName>
</protein>
<reference evidence="2 3" key="1">
    <citation type="journal article" date="2015" name="Plant Cell">
        <title>Oil accumulation by the oleaginous diatom Fistulifera solaris as revealed by the genome and transcriptome.</title>
        <authorList>
            <person name="Tanaka T."/>
            <person name="Maeda Y."/>
            <person name="Veluchamy A."/>
            <person name="Tanaka M."/>
            <person name="Abida H."/>
            <person name="Marechal E."/>
            <person name="Bowler C."/>
            <person name="Muto M."/>
            <person name="Sunaga Y."/>
            <person name="Tanaka M."/>
            <person name="Yoshino T."/>
            <person name="Taniguchi T."/>
            <person name="Fukuda Y."/>
            <person name="Nemoto M."/>
            <person name="Matsumoto M."/>
            <person name="Wong P.S."/>
            <person name="Aburatani S."/>
            <person name="Fujibuchi W."/>
        </authorList>
    </citation>
    <scope>NUCLEOTIDE SEQUENCE [LARGE SCALE GENOMIC DNA]</scope>
    <source>
        <strain evidence="2 3">JPCC DA0580</strain>
    </source>
</reference>
<keyword evidence="1" id="KW-0812">Transmembrane</keyword>
<evidence type="ECO:0000313" key="3">
    <source>
        <dbReference type="Proteomes" id="UP000198406"/>
    </source>
</evidence>
<proteinExistence type="predicted"/>
<sequence>MAARSQPKEPSCCSILCGCINSIICWVFTLALSIAVAVVLYVLLTGDQQTLDTIMNDPTSVLVPSDMPGRNDTLLWREPSGQGGLQLEVLNALDDTWTPFFEEYIQKWDAGFQNETHTIDPLSLTVQSVEVDSQCEPVDGKLKACNGDYGKTDWRGINIALADQNNYILNSISKYNDYWMTVSDMQNDDNQMKYTMCHELGHGWGLAHTDE</sequence>
<keyword evidence="1" id="KW-0472">Membrane</keyword>
<dbReference type="AlphaFoldDB" id="A0A1Z5JES2"/>
<dbReference type="OrthoDB" id="40254at2759"/>
<keyword evidence="3" id="KW-1185">Reference proteome</keyword>
<dbReference type="InterPro" id="IPR024079">
    <property type="entry name" value="MetalloPept_cat_dom_sf"/>
</dbReference>